<evidence type="ECO:0000313" key="1">
    <source>
        <dbReference type="EMBL" id="QDU40539.1"/>
    </source>
</evidence>
<dbReference type="KEGG" id="mri:Mal4_48970"/>
<dbReference type="EMBL" id="CP036275">
    <property type="protein sequence ID" value="QDU40539.1"/>
    <property type="molecule type" value="Genomic_DNA"/>
</dbReference>
<proteinExistence type="predicted"/>
<organism evidence="1 2">
    <name type="scientific">Maioricimonas rarisocia</name>
    <dbReference type="NCBI Taxonomy" id="2528026"/>
    <lineage>
        <taxon>Bacteria</taxon>
        <taxon>Pseudomonadati</taxon>
        <taxon>Planctomycetota</taxon>
        <taxon>Planctomycetia</taxon>
        <taxon>Planctomycetales</taxon>
        <taxon>Planctomycetaceae</taxon>
        <taxon>Maioricimonas</taxon>
    </lineage>
</organism>
<sequence>MQQKLVTVYLDTASYEGSEWLKPGRCEAHGLVEEHLQQYLEEGWQIASMQGVGGAAYTDARGWLAVLLERE</sequence>
<keyword evidence="2" id="KW-1185">Reference proteome</keyword>
<evidence type="ECO:0008006" key="3">
    <source>
        <dbReference type="Google" id="ProtNLM"/>
    </source>
</evidence>
<protein>
    <recommendedName>
        <fullName evidence="3">DUF4177 domain-containing protein</fullName>
    </recommendedName>
</protein>
<reference evidence="1 2" key="1">
    <citation type="submission" date="2019-02" db="EMBL/GenBank/DDBJ databases">
        <title>Deep-cultivation of Planctomycetes and their phenomic and genomic characterization uncovers novel biology.</title>
        <authorList>
            <person name="Wiegand S."/>
            <person name="Jogler M."/>
            <person name="Boedeker C."/>
            <person name="Pinto D."/>
            <person name="Vollmers J."/>
            <person name="Rivas-Marin E."/>
            <person name="Kohn T."/>
            <person name="Peeters S.H."/>
            <person name="Heuer A."/>
            <person name="Rast P."/>
            <person name="Oberbeckmann S."/>
            <person name="Bunk B."/>
            <person name="Jeske O."/>
            <person name="Meyerdierks A."/>
            <person name="Storesund J.E."/>
            <person name="Kallscheuer N."/>
            <person name="Luecker S."/>
            <person name="Lage O.M."/>
            <person name="Pohl T."/>
            <person name="Merkel B.J."/>
            <person name="Hornburger P."/>
            <person name="Mueller R.-W."/>
            <person name="Bruemmer F."/>
            <person name="Labrenz M."/>
            <person name="Spormann A.M."/>
            <person name="Op den Camp H."/>
            <person name="Overmann J."/>
            <person name="Amann R."/>
            <person name="Jetten M.S.M."/>
            <person name="Mascher T."/>
            <person name="Medema M.H."/>
            <person name="Devos D.P."/>
            <person name="Kaster A.-K."/>
            <person name="Ovreas L."/>
            <person name="Rohde M."/>
            <person name="Galperin M.Y."/>
            <person name="Jogler C."/>
        </authorList>
    </citation>
    <scope>NUCLEOTIDE SEQUENCE [LARGE SCALE GENOMIC DNA]</scope>
    <source>
        <strain evidence="1 2">Mal4</strain>
    </source>
</reference>
<dbReference type="RefSeq" id="WP_145371820.1">
    <property type="nucleotide sequence ID" value="NZ_CP036275.1"/>
</dbReference>
<name>A0A517ZDJ4_9PLAN</name>
<evidence type="ECO:0000313" key="2">
    <source>
        <dbReference type="Proteomes" id="UP000320496"/>
    </source>
</evidence>
<accession>A0A517ZDJ4</accession>
<dbReference type="OrthoDB" id="3078659at2"/>
<dbReference type="AlphaFoldDB" id="A0A517ZDJ4"/>
<gene>
    <name evidence="1" type="ORF">Mal4_48970</name>
</gene>
<dbReference type="Proteomes" id="UP000320496">
    <property type="component" value="Chromosome"/>
</dbReference>